<organism evidence="1 2">
    <name type="scientific">Snodgrassella alvi</name>
    <dbReference type="NCBI Taxonomy" id="1196083"/>
    <lineage>
        <taxon>Bacteria</taxon>
        <taxon>Pseudomonadati</taxon>
        <taxon>Pseudomonadota</taxon>
        <taxon>Betaproteobacteria</taxon>
        <taxon>Neisseriales</taxon>
        <taxon>Neisseriaceae</taxon>
        <taxon>Snodgrassella</taxon>
    </lineage>
</organism>
<name>A0A2N9XK64_9NEIS</name>
<dbReference type="EMBL" id="MEIP01000012">
    <property type="protein sequence ID" value="PIT48719.1"/>
    <property type="molecule type" value="Genomic_DNA"/>
</dbReference>
<gene>
    <name evidence="1" type="ORF">BHC46_03145</name>
</gene>
<comment type="caution">
    <text evidence="1">The sequence shown here is derived from an EMBL/GenBank/DDBJ whole genome shotgun (WGS) entry which is preliminary data.</text>
</comment>
<protein>
    <submittedName>
        <fullName evidence="1">Uncharacterized protein</fullName>
    </submittedName>
</protein>
<evidence type="ECO:0000313" key="1">
    <source>
        <dbReference type="EMBL" id="PIT48719.1"/>
    </source>
</evidence>
<proteinExistence type="predicted"/>
<sequence>MGLLGRGWRLPFEVTLRIVYTSDSQHADTLIYTDQSGRELGLGVVGLGQTLFYPDEGIRLYRSTMNIFMIETIDGEYQLFISK</sequence>
<dbReference type="Proteomes" id="UP000229970">
    <property type="component" value="Unassembled WGS sequence"/>
</dbReference>
<evidence type="ECO:0000313" key="2">
    <source>
        <dbReference type="Proteomes" id="UP000229970"/>
    </source>
</evidence>
<accession>A0A2N9XK64</accession>
<reference evidence="1 2" key="1">
    <citation type="journal article" date="2017" name="MBio">
        <title>Type VI secretion-mediated competition in the bee gut microbiome.</title>
        <authorList>
            <person name="Steele M.I."/>
            <person name="Kwong W.K."/>
            <person name="Powell J.E."/>
            <person name="Whiteley M."/>
            <person name="Moran N.A."/>
        </authorList>
    </citation>
    <scope>NUCLEOTIDE SEQUENCE [LARGE SCALE GENOMIC DNA]</scope>
    <source>
        <strain evidence="1 2">Ruf1-X</strain>
    </source>
</reference>
<dbReference type="AlphaFoldDB" id="A0A2N9XK64"/>